<feature type="region of interest" description="Disordered" evidence="8">
    <location>
        <begin position="171"/>
        <end position="274"/>
    </location>
</feature>
<dbReference type="AlphaFoldDB" id="A0ABD2C2V3"/>
<gene>
    <name evidence="10" type="ORF">V1478_001304</name>
</gene>
<evidence type="ECO:0000256" key="4">
    <source>
        <dbReference type="ARBA" id="ARBA00023242"/>
    </source>
</evidence>
<sequence length="483" mass="50235">MDVDSNIEETELDVGSASDELETSIAESKIARRPTPKPFTIESLIGSCTGARGNCTGDIGMSKNEKNNGNEEGSEREREYLYQRHYLATAAAATALPSGFGVPLSLYGAWLPMRMYGGGGGGGGGASGVPMLPPHSSVSYPSHQDLHQNRLAHHLGAGSNHLQGAAYPNTFHRSMNQRGSTSFTDSDDEGSIDSPPSPVHDLSKSRLGSENGRVSAESEDEGGGTSGTGEGLDTTDGSVNGTRSNCSPNGQGQESARGNSSSNSSSGNKARRRRTAFTSEQLLELEREFHAKKYLSLTERSHIAHALKLSEVQVKIWFQNRRAKWKRVKAGLNGSGGIGSNASSMSSSGAAGGRHGGSTGQHAGNGTRIVVPIPVHVSRLAVRSHHHHLEKCARPARIRTTTTTTTTTTATSTAGAGATVNEVGATSSSSILVSDAMGLVSSSMNLPNQLQSSPLAVGVGIGVGVGLRAFSVPAHRDGLNSAG</sequence>
<keyword evidence="3 6" id="KW-0371">Homeobox</keyword>
<evidence type="ECO:0000256" key="7">
    <source>
        <dbReference type="RuleBase" id="RU000682"/>
    </source>
</evidence>
<feature type="compositionally biased region" description="Acidic residues" evidence="8">
    <location>
        <begin position="1"/>
        <end position="12"/>
    </location>
</feature>
<feature type="region of interest" description="Disordered" evidence="8">
    <location>
        <begin position="1"/>
        <end position="21"/>
    </location>
</feature>
<feature type="compositionally biased region" description="Gly residues" evidence="8">
    <location>
        <begin position="350"/>
        <end position="359"/>
    </location>
</feature>
<feature type="region of interest" description="Disordered" evidence="8">
    <location>
        <begin position="55"/>
        <end position="77"/>
    </location>
</feature>
<feature type="DNA-binding region" description="Homeobox" evidence="6">
    <location>
        <begin position="270"/>
        <end position="329"/>
    </location>
</feature>
<keyword evidence="2 6" id="KW-0238">DNA-binding</keyword>
<feature type="region of interest" description="Disordered" evidence="8">
    <location>
        <begin position="335"/>
        <end position="364"/>
    </location>
</feature>
<evidence type="ECO:0000256" key="3">
    <source>
        <dbReference type="ARBA" id="ARBA00023155"/>
    </source>
</evidence>
<dbReference type="EMBL" id="JAUDFV010000025">
    <property type="protein sequence ID" value="KAL2738738.1"/>
    <property type="molecule type" value="Genomic_DNA"/>
</dbReference>
<evidence type="ECO:0000256" key="5">
    <source>
        <dbReference type="ARBA" id="ARBA00068822"/>
    </source>
</evidence>
<evidence type="ECO:0000313" key="11">
    <source>
        <dbReference type="Proteomes" id="UP001607302"/>
    </source>
</evidence>
<dbReference type="SMART" id="SM00389">
    <property type="entry name" value="HOX"/>
    <property type="match status" value="1"/>
</dbReference>
<dbReference type="SUPFAM" id="SSF46689">
    <property type="entry name" value="Homeodomain-like"/>
    <property type="match status" value="1"/>
</dbReference>
<dbReference type="InterPro" id="IPR001356">
    <property type="entry name" value="HD"/>
</dbReference>
<feature type="non-terminal residue" evidence="10">
    <location>
        <position position="483"/>
    </location>
</feature>
<organism evidence="10 11">
    <name type="scientific">Vespula squamosa</name>
    <name type="common">Southern yellow jacket</name>
    <name type="synonym">Wasp</name>
    <dbReference type="NCBI Taxonomy" id="30214"/>
    <lineage>
        <taxon>Eukaryota</taxon>
        <taxon>Metazoa</taxon>
        <taxon>Ecdysozoa</taxon>
        <taxon>Arthropoda</taxon>
        <taxon>Hexapoda</taxon>
        <taxon>Insecta</taxon>
        <taxon>Pterygota</taxon>
        <taxon>Neoptera</taxon>
        <taxon>Endopterygota</taxon>
        <taxon>Hymenoptera</taxon>
        <taxon>Apocrita</taxon>
        <taxon>Aculeata</taxon>
        <taxon>Vespoidea</taxon>
        <taxon>Vespidae</taxon>
        <taxon>Vespinae</taxon>
        <taxon>Vespula</taxon>
    </lineage>
</organism>
<dbReference type="GO" id="GO:0003677">
    <property type="term" value="F:DNA binding"/>
    <property type="evidence" value="ECO:0007669"/>
    <property type="project" value="UniProtKB-UniRule"/>
</dbReference>
<dbReference type="PROSITE" id="PS50071">
    <property type="entry name" value="HOMEOBOX_2"/>
    <property type="match status" value="1"/>
</dbReference>
<accession>A0ABD2C2V3</accession>
<evidence type="ECO:0000256" key="1">
    <source>
        <dbReference type="ARBA" id="ARBA00004123"/>
    </source>
</evidence>
<evidence type="ECO:0000259" key="9">
    <source>
        <dbReference type="PROSITE" id="PS50071"/>
    </source>
</evidence>
<keyword evidence="11" id="KW-1185">Reference proteome</keyword>
<comment type="caution">
    <text evidence="10">The sequence shown here is derived from an EMBL/GenBank/DDBJ whole genome shotgun (WGS) entry which is preliminary data.</text>
</comment>
<evidence type="ECO:0000313" key="10">
    <source>
        <dbReference type="EMBL" id="KAL2738738.1"/>
    </source>
</evidence>
<dbReference type="InterPro" id="IPR017970">
    <property type="entry name" value="Homeobox_CS"/>
</dbReference>
<evidence type="ECO:0000256" key="8">
    <source>
        <dbReference type="SAM" id="MobiDB-lite"/>
    </source>
</evidence>
<evidence type="ECO:0000256" key="2">
    <source>
        <dbReference type="ARBA" id="ARBA00023125"/>
    </source>
</evidence>
<dbReference type="CDD" id="cd00086">
    <property type="entry name" value="homeodomain"/>
    <property type="match status" value="1"/>
</dbReference>
<dbReference type="PANTHER" id="PTHR24334:SF0">
    <property type="entry name" value="HOMEOBOX PROTEIN UNPLUGGED"/>
    <property type="match status" value="1"/>
</dbReference>
<dbReference type="Pfam" id="PF00046">
    <property type="entry name" value="Homeodomain"/>
    <property type="match status" value="1"/>
</dbReference>
<dbReference type="Proteomes" id="UP001607302">
    <property type="component" value="Unassembled WGS sequence"/>
</dbReference>
<protein>
    <recommendedName>
        <fullName evidence="5">Homeobox protein unplugged</fullName>
    </recommendedName>
</protein>
<dbReference type="InterPro" id="IPR020479">
    <property type="entry name" value="HD_metazoa"/>
</dbReference>
<feature type="compositionally biased region" description="Low complexity" evidence="8">
    <location>
        <begin position="255"/>
        <end position="268"/>
    </location>
</feature>
<feature type="compositionally biased region" description="Polar residues" evidence="8">
    <location>
        <begin position="239"/>
        <end position="254"/>
    </location>
</feature>
<feature type="compositionally biased region" description="Basic and acidic residues" evidence="8">
    <location>
        <begin position="63"/>
        <end position="77"/>
    </location>
</feature>
<name>A0ABD2C2V3_VESSQ</name>
<dbReference type="PROSITE" id="PS00027">
    <property type="entry name" value="HOMEOBOX_1"/>
    <property type="match status" value="1"/>
</dbReference>
<feature type="compositionally biased region" description="Polar residues" evidence="8">
    <location>
        <begin position="171"/>
        <end position="184"/>
    </location>
</feature>
<dbReference type="Gene3D" id="1.10.10.60">
    <property type="entry name" value="Homeodomain-like"/>
    <property type="match status" value="1"/>
</dbReference>
<dbReference type="InterPro" id="IPR042982">
    <property type="entry name" value="GBX-1/2"/>
</dbReference>
<dbReference type="PRINTS" id="PR00024">
    <property type="entry name" value="HOMEOBOX"/>
</dbReference>
<dbReference type="InterPro" id="IPR009057">
    <property type="entry name" value="Homeodomain-like_sf"/>
</dbReference>
<comment type="subcellular location">
    <subcellularLocation>
        <location evidence="1 6 7">Nucleus</location>
    </subcellularLocation>
</comment>
<proteinExistence type="predicted"/>
<keyword evidence="4 6" id="KW-0539">Nucleus</keyword>
<feature type="domain" description="Homeobox" evidence="9">
    <location>
        <begin position="268"/>
        <end position="328"/>
    </location>
</feature>
<evidence type="ECO:0000256" key="6">
    <source>
        <dbReference type="PROSITE-ProRule" id="PRU00108"/>
    </source>
</evidence>
<feature type="compositionally biased region" description="Low complexity" evidence="8">
    <location>
        <begin position="340"/>
        <end position="349"/>
    </location>
</feature>
<reference evidence="10 11" key="1">
    <citation type="journal article" date="2024" name="Ann. Entomol. Soc. Am.">
        <title>Genomic analyses of the southern and eastern yellowjacket wasps (Hymenoptera: Vespidae) reveal evolutionary signatures of social life.</title>
        <authorList>
            <person name="Catto M.A."/>
            <person name="Caine P.B."/>
            <person name="Orr S.E."/>
            <person name="Hunt B.G."/>
            <person name="Goodisman M.A.D."/>
        </authorList>
    </citation>
    <scope>NUCLEOTIDE SEQUENCE [LARGE SCALE GENOMIC DNA]</scope>
    <source>
        <strain evidence="10">233</strain>
        <tissue evidence="10">Head and thorax</tissue>
    </source>
</reference>
<dbReference type="FunFam" id="1.10.10.60:FF:000360">
    <property type="entry name" value="Gastrulation brain homeobox"/>
    <property type="match status" value="1"/>
</dbReference>
<dbReference type="PANTHER" id="PTHR24334">
    <property type="entry name" value="HOMEOBOX PROTEIN GBX"/>
    <property type="match status" value="1"/>
</dbReference>
<dbReference type="GO" id="GO:0005634">
    <property type="term" value="C:nucleus"/>
    <property type="evidence" value="ECO:0007669"/>
    <property type="project" value="UniProtKB-SubCell"/>
</dbReference>